<evidence type="ECO:0000313" key="7">
    <source>
        <dbReference type="EMBL" id="OQS53497.1"/>
    </source>
</evidence>
<proteinExistence type="predicted"/>
<evidence type="ECO:0000256" key="4">
    <source>
        <dbReference type="PROSITE-ProRule" id="PRU00108"/>
    </source>
</evidence>
<dbReference type="EMBL" id="MNPJ01000031">
    <property type="protein sequence ID" value="OQS53497.1"/>
    <property type="molecule type" value="Genomic_DNA"/>
</dbReference>
<evidence type="ECO:0000259" key="5">
    <source>
        <dbReference type="PROSITE" id="PS50071"/>
    </source>
</evidence>
<dbReference type="SMART" id="SM00389">
    <property type="entry name" value="HOX"/>
    <property type="match status" value="1"/>
</dbReference>
<reference evidence="9 10" key="1">
    <citation type="journal article" date="2017" name="Environ. Microbiol.">
        <title>Decay of the glycolytic pathway and adaptation to intranuclear parasitism within Enterocytozoonidae microsporidia.</title>
        <authorList>
            <person name="Wiredu Boakye D."/>
            <person name="Jaroenlak P."/>
            <person name="Prachumwat A."/>
            <person name="Williams T.A."/>
            <person name="Bateman K.S."/>
            <person name="Itsathitphaisarn O."/>
            <person name="Sritunyalucksana K."/>
            <person name="Paszkiewicz K.H."/>
            <person name="Moore K.A."/>
            <person name="Stentiford G.D."/>
            <person name="Williams B.A."/>
        </authorList>
    </citation>
    <scope>NUCLEOTIDE SEQUENCE [LARGE SCALE GENOMIC DNA]</scope>
    <source>
        <strain evidence="9 10">TH1</strain>
    </source>
</reference>
<dbReference type="InterPro" id="IPR009057">
    <property type="entry name" value="Homeodomain-like_sf"/>
</dbReference>
<organism evidence="9 10">
    <name type="scientific">Ecytonucleospora hepatopenaei</name>
    <dbReference type="NCBI Taxonomy" id="646526"/>
    <lineage>
        <taxon>Eukaryota</taxon>
        <taxon>Fungi</taxon>
        <taxon>Fungi incertae sedis</taxon>
        <taxon>Microsporidia</taxon>
        <taxon>Enterocytozoonidae</taxon>
        <taxon>Ecytonucleospora</taxon>
    </lineage>
</organism>
<dbReference type="EMBL" id="MNPJ01000031">
    <property type="protein sequence ID" value="OQS53492.1"/>
    <property type="molecule type" value="Genomic_DNA"/>
</dbReference>
<dbReference type="Proteomes" id="UP000192758">
    <property type="component" value="Unassembled WGS sequence"/>
</dbReference>
<dbReference type="PROSITE" id="PS50071">
    <property type="entry name" value="HOMEOBOX_2"/>
    <property type="match status" value="1"/>
</dbReference>
<evidence type="ECO:0000313" key="10">
    <source>
        <dbReference type="Proteomes" id="UP000192758"/>
    </source>
</evidence>
<evidence type="ECO:0000313" key="9">
    <source>
        <dbReference type="EMBL" id="OQS55156.1"/>
    </source>
</evidence>
<dbReference type="GO" id="GO:0006355">
    <property type="term" value="P:regulation of DNA-templated transcription"/>
    <property type="evidence" value="ECO:0007669"/>
    <property type="project" value="InterPro"/>
</dbReference>
<accession>A0A1W0E7G5</accession>
<protein>
    <submittedName>
        <fullName evidence="9">HD-2</fullName>
    </submittedName>
    <submittedName>
        <fullName evidence="8">Homeodomain protein</fullName>
    </submittedName>
    <submittedName>
        <fullName evidence="6">Transcription factor, TALE/PBX fam</fullName>
    </submittedName>
</protein>
<dbReference type="GO" id="GO:0003677">
    <property type="term" value="F:DNA binding"/>
    <property type="evidence" value="ECO:0007669"/>
    <property type="project" value="UniProtKB-UniRule"/>
</dbReference>
<name>A0A1W0E7G5_9MICR</name>
<dbReference type="InterPro" id="IPR001356">
    <property type="entry name" value="HD"/>
</dbReference>
<evidence type="ECO:0000256" key="3">
    <source>
        <dbReference type="ARBA" id="ARBA00023242"/>
    </source>
</evidence>
<dbReference type="VEuPathDB" id="MicrosporidiaDB:EHP00_1561"/>
<sequence length="198" mass="23775">MKFIFIPMLAAHKNFLTEFFLKIEKRFLFSEIETGQLYFEFNQLYHKIISLSNDFNFVVEDLFTVYIIIERLHQLLLFEDSIRDTVDNITNSNKESFKLDNNFVEHKINNEDLKLNQTIASDTNKYLKCKRANYSKEVSKILKNWLKDNLNNPYPSEAEKNELKKITGLDCTQINNWFINARRRILPYMKSKYVKYDE</sequence>
<dbReference type="VEuPathDB" id="MicrosporidiaDB:EHP00_2746"/>
<keyword evidence="1 4" id="KW-0238">DNA-binding</keyword>
<dbReference type="SUPFAM" id="SSF46689">
    <property type="entry name" value="Homeodomain-like"/>
    <property type="match status" value="1"/>
</dbReference>
<comment type="caution">
    <text evidence="9">The sequence shown here is derived from an EMBL/GenBank/DDBJ whole genome shotgun (WGS) entry which is preliminary data.</text>
</comment>
<feature type="DNA-binding region" description="Homeobox" evidence="4">
    <location>
        <begin position="127"/>
        <end position="185"/>
    </location>
</feature>
<dbReference type="EMBL" id="MNPJ01000013">
    <property type="protein sequence ID" value="OQS55155.1"/>
    <property type="molecule type" value="Genomic_DNA"/>
</dbReference>
<dbReference type="OrthoDB" id="10056939at2759"/>
<keyword evidence="2 4" id="KW-0371">Homeobox</keyword>
<evidence type="ECO:0000313" key="6">
    <source>
        <dbReference type="EMBL" id="OQS53492.1"/>
    </source>
</evidence>
<evidence type="ECO:0000256" key="2">
    <source>
        <dbReference type="ARBA" id="ARBA00023155"/>
    </source>
</evidence>
<keyword evidence="3 4" id="KW-0539">Nucleus</keyword>
<dbReference type="STRING" id="646526.A0A1W0E7G5"/>
<feature type="domain" description="Homeobox" evidence="5">
    <location>
        <begin position="125"/>
        <end position="184"/>
    </location>
</feature>
<keyword evidence="10" id="KW-1185">Reference proteome</keyword>
<dbReference type="Gene3D" id="1.10.10.60">
    <property type="entry name" value="Homeodomain-like"/>
    <property type="match status" value="1"/>
</dbReference>
<dbReference type="CDD" id="cd00086">
    <property type="entry name" value="homeodomain"/>
    <property type="match status" value="1"/>
</dbReference>
<dbReference type="GO" id="GO:0005634">
    <property type="term" value="C:nucleus"/>
    <property type="evidence" value="ECO:0007669"/>
    <property type="project" value="UniProtKB-SubCell"/>
</dbReference>
<dbReference type="EMBL" id="MNPJ01000013">
    <property type="protein sequence ID" value="OQS55156.1"/>
    <property type="molecule type" value="Genomic_DNA"/>
</dbReference>
<comment type="subcellular location">
    <subcellularLocation>
        <location evidence="4">Nucleus</location>
    </subcellularLocation>
</comment>
<dbReference type="InterPro" id="IPR008422">
    <property type="entry name" value="KN_HD"/>
</dbReference>
<gene>
    <name evidence="9" type="primary">HD-2</name>
    <name evidence="9" type="ORF">EHP00_1561</name>
    <name evidence="6" type="ORF">EHP00_2657</name>
    <name evidence="7" type="ORF">EHP00_2662</name>
    <name evidence="8" type="ORF">EHP00_2746</name>
</gene>
<dbReference type="InterPro" id="IPR050224">
    <property type="entry name" value="TALE_homeobox"/>
</dbReference>
<dbReference type="AlphaFoldDB" id="A0A1W0E7G5"/>
<dbReference type="Pfam" id="PF05920">
    <property type="entry name" value="Homeobox_KN"/>
    <property type="match status" value="1"/>
</dbReference>
<dbReference type="VEuPathDB" id="MicrosporidiaDB:EHP00_2662"/>
<evidence type="ECO:0000256" key="1">
    <source>
        <dbReference type="ARBA" id="ARBA00023125"/>
    </source>
</evidence>
<dbReference type="PANTHER" id="PTHR11850">
    <property type="entry name" value="HOMEOBOX PROTEIN TRANSCRIPTION FACTORS"/>
    <property type="match status" value="1"/>
</dbReference>
<dbReference type="VEuPathDB" id="MicrosporidiaDB:EHP00_2657"/>
<evidence type="ECO:0000313" key="8">
    <source>
        <dbReference type="EMBL" id="OQS55155.1"/>
    </source>
</evidence>